<dbReference type="Proteomes" id="UP001141552">
    <property type="component" value="Unassembled WGS sequence"/>
</dbReference>
<comment type="caution">
    <text evidence="7">The sequence shown here is derived from an EMBL/GenBank/DDBJ whole genome shotgun (WGS) entry which is preliminary data.</text>
</comment>
<keyword evidence="5 6" id="KW-0472">Membrane</keyword>
<dbReference type="InterPro" id="IPR034294">
    <property type="entry name" value="Aquaporin_transptr"/>
</dbReference>
<dbReference type="GO" id="GO:0005886">
    <property type="term" value="C:plasma membrane"/>
    <property type="evidence" value="ECO:0007669"/>
    <property type="project" value="TreeGrafter"/>
</dbReference>
<dbReference type="SUPFAM" id="SSF81338">
    <property type="entry name" value="Aquaporin-like"/>
    <property type="match status" value="1"/>
</dbReference>
<sequence length="51" mass="5274">RSFGPAVVAGDFAGHWIYWVGPLIGGALAGLIYGDIFIGSYAPVAASEEYA</sequence>
<dbReference type="EMBL" id="JAKUCV010005329">
    <property type="protein sequence ID" value="KAJ4831581.1"/>
    <property type="molecule type" value="Genomic_DNA"/>
</dbReference>
<evidence type="ECO:0000256" key="6">
    <source>
        <dbReference type="SAM" id="Phobius"/>
    </source>
</evidence>
<keyword evidence="8" id="KW-1185">Reference proteome</keyword>
<evidence type="ECO:0000256" key="4">
    <source>
        <dbReference type="ARBA" id="ARBA00022989"/>
    </source>
</evidence>
<gene>
    <name evidence="7" type="primary">TIP22</name>
    <name evidence="7" type="ORF">Tsubulata_015257</name>
</gene>
<keyword evidence="3 6" id="KW-0812">Transmembrane</keyword>
<organism evidence="7 8">
    <name type="scientific">Turnera subulata</name>
    <dbReference type="NCBI Taxonomy" id="218843"/>
    <lineage>
        <taxon>Eukaryota</taxon>
        <taxon>Viridiplantae</taxon>
        <taxon>Streptophyta</taxon>
        <taxon>Embryophyta</taxon>
        <taxon>Tracheophyta</taxon>
        <taxon>Spermatophyta</taxon>
        <taxon>Magnoliopsida</taxon>
        <taxon>eudicotyledons</taxon>
        <taxon>Gunneridae</taxon>
        <taxon>Pentapetalae</taxon>
        <taxon>rosids</taxon>
        <taxon>fabids</taxon>
        <taxon>Malpighiales</taxon>
        <taxon>Passifloraceae</taxon>
        <taxon>Turnera</taxon>
    </lineage>
</organism>
<comment type="similarity">
    <text evidence="2">Belongs to the MIP/aquaporin (TC 1.A.8) family.</text>
</comment>
<feature type="non-terminal residue" evidence="7">
    <location>
        <position position="1"/>
    </location>
</feature>
<reference evidence="7" key="2">
    <citation type="journal article" date="2023" name="Plants (Basel)">
        <title>Annotation of the Turnera subulata (Passifloraceae) Draft Genome Reveals the S-Locus Evolved after the Divergence of Turneroideae from Passifloroideae in a Stepwise Manner.</title>
        <authorList>
            <person name="Henning P.M."/>
            <person name="Roalson E.H."/>
            <person name="Mir W."/>
            <person name="McCubbin A.G."/>
            <person name="Shore J.S."/>
        </authorList>
    </citation>
    <scope>NUCLEOTIDE SEQUENCE</scope>
    <source>
        <strain evidence="7">F60SS</strain>
    </source>
</reference>
<evidence type="ECO:0000256" key="5">
    <source>
        <dbReference type="ARBA" id="ARBA00023136"/>
    </source>
</evidence>
<dbReference type="InterPro" id="IPR023271">
    <property type="entry name" value="Aquaporin-like"/>
</dbReference>
<accession>A0A9Q0FHH0</accession>
<dbReference type="AlphaFoldDB" id="A0A9Q0FHH0"/>
<name>A0A9Q0FHH0_9ROSI</name>
<evidence type="ECO:0000256" key="1">
    <source>
        <dbReference type="ARBA" id="ARBA00004141"/>
    </source>
</evidence>
<dbReference type="Pfam" id="PF00230">
    <property type="entry name" value="MIP"/>
    <property type="match status" value="1"/>
</dbReference>
<evidence type="ECO:0000313" key="8">
    <source>
        <dbReference type="Proteomes" id="UP001141552"/>
    </source>
</evidence>
<protein>
    <submittedName>
        <fullName evidence="7">Aquaporin TIP2-2</fullName>
    </submittedName>
</protein>
<keyword evidence="4 6" id="KW-1133">Transmembrane helix</keyword>
<comment type="subcellular location">
    <subcellularLocation>
        <location evidence="1">Membrane</location>
        <topology evidence="1">Multi-pass membrane protein</topology>
    </subcellularLocation>
</comment>
<evidence type="ECO:0000256" key="3">
    <source>
        <dbReference type="ARBA" id="ARBA00022692"/>
    </source>
</evidence>
<reference evidence="7" key="1">
    <citation type="submission" date="2022-02" db="EMBL/GenBank/DDBJ databases">
        <authorList>
            <person name="Henning P.M."/>
            <person name="McCubbin A.G."/>
            <person name="Shore J.S."/>
        </authorList>
    </citation>
    <scope>NUCLEOTIDE SEQUENCE</scope>
    <source>
        <strain evidence="7">F60SS</strain>
        <tissue evidence="7">Leaves</tissue>
    </source>
</reference>
<dbReference type="PANTHER" id="PTHR19139:SF199">
    <property type="entry name" value="MIP17260P"/>
    <property type="match status" value="1"/>
</dbReference>
<dbReference type="InterPro" id="IPR000425">
    <property type="entry name" value="MIP"/>
</dbReference>
<proteinExistence type="inferred from homology"/>
<dbReference type="GO" id="GO:0015250">
    <property type="term" value="F:water channel activity"/>
    <property type="evidence" value="ECO:0007669"/>
    <property type="project" value="TreeGrafter"/>
</dbReference>
<evidence type="ECO:0000256" key="2">
    <source>
        <dbReference type="ARBA" id="ARBA00006175"/>
    </source>
</evidence>
<feature type="transmembrane region" description="Helical" evidence="6">
    <location>
        <begin position="16"/>
        <end position="38"/>
    </location>
</feature>
<evidence type="ECO:0000313" key="7">
    <source>
        <dbReference type="EMBL" id="KAJ4831581.1"/>
    </source>
</evidence>
<dbReference type="Gene3D" id="1.20.1080.10">
    <property type="entry name" value="Glycerol uptake facilitator protein"/>
    <property type="match status" value="1"/>
</dbReference>
<dbReference type="PANTHER" id="PTHR19139">
    <property type="entry name" value="AQUAPORIN TRANSPORTER"/>
    <property type="match status" value="1"/>
</dbReference>